<evidence type="ECO:0000313" key="4">
    <source>
        <dbReference type="Proteomes" id="UP000045840"/>
    </source>
</evidence>
<dbReference type="Pfam" id="PF19924">
    <property type="entry name" value="DUF6387"/>
    <property type="match status" value="1"/>
</dbReference>
<dbReference type="EMBL" id="CQAZ01000066">
    <property type="protein sequence ID" value="CNI55928.1"/>
    <property type="molecule type" value="Genomic_DNA"/>
</dbReference>
<evidence type="ECO:0000313" key="1">
    <source>
        <dbReference type="EMBL" id="CNI55928.1"/>
    </source>
</evidence>
<dbReference type="STRING" id="1288385.ERS137968_03409"/>
<dbReference type="Proteomes" id="UP000044625">
    <property type="component" value="Unassembled WGS sequence"/>
</dbReference>
<dbReference type="AlphaFoldDB" id="A0A0T9RCK1"/>
<keyword evidence="3" id="KW-1185">Reference proteome</keyword>
<reference evidence="1" key="2">
    <citation type="submission" date="2015-03" db="EMBL/GenBank/DDBJ databases">
        <authorList>
            <person name="Murphy D."/>
        </authorList>
    </citation>
    <scope>NUCLEOTIDE SEQUENCE [LARGE SCALE GENOMIC DNA]</scope>
    <source>
        <strain evidence="1">A125KOH2</strain>
    </source>
</reference>
<dbReference type="EMBL" id="CWJL01000020">
    <property type="protein sequence ID" value="CRY68307.1"/>
    <property type="molecule type" value="Genomic_DNA"/>
</dbReference>
<reference evidence="2 3" key="3">
    <citation type="submission" date="2015-03" db="EMBL/GenBank/DDBJ databases">
        <authorList>
            <consortium name="Pathogen Informatics"/>
            <person name="Murphy D."/>
        </authorList>
    </citation>
    <scope>NUCLEOTIDE SEQUENCE [LARGE SCALE GENOMIC DNA]</scope>
    <source>
        <strain evidence="2">Type strain: CIP110230</strain>
        <strain evidence="3">type strain: CIP110230</strain>
    </source>
</reference>
<organism evidence="1 4">
    <name type="scientific">Yersinia pekkanenii</name>
    <dbReference type="NCBI Taxonomy" id="1288385"/>
    <lineage>
        <taxon>Bacteria</taxon>
        <taxon>Pseudomonadati</taxon>
        <taxon>Pseudomonadota</taxon>
        <taxon>Gammaproteobacteria</taxon>
        <taxon>Enterobacterales</taxon>
        <taxon>Yersiniaceae</taxon>
        <taxon>Yersinia</taxon>
    </lineage>
</organism>
<dbReference type="OrthoDB" id="6637764at2"/>
<reference evidence="4" key="1">
    <citation type="submission" date="2015-03" db="EMBL/GenBank/DDBJ databases">
        <authorList>
            <consortium name="Pathogen Informatics"/>
        </authorList>
    </citation>
    <scope>NUCLEOTIDE SEQUENCE [LARGE SCALE GENOMIC DNA]</scope>
    <source>
        <strain evidence="4">A125KOH2</strain>
    </source>
</reference>
<evidence type="ECO:0000313" key="3">
    <source>
        <dbReference type="Proteomes" id="UP000044625"/>
    </source>
</evidence>
<dbReference type="RefSeq" id="WP_049615159.1">
    <property type="nucleotide sequence ID" value="NZ_CAWMMU010000020.1"/>
</dbReference>
<proteinExistence type="predicted"/>
<protein>
    <submittedName>
        <fullName evidence="1">Uncharacterized protein</fullName>
    </submittedName>
</protein>
<dbReference type="Proteomes" id="UP000045840">
    <property type="component" value="Unassembled WGS sequence"/>
</dbReference>
<name>A0A0T9RCK1_9GAMM</name>
<accession>A0A0T9RCK1</accession>
<sequence length="293" mass="33805">MGKATKKELSWFNMKNYAFLHNLTLIDLIKELEWRDYLFRDLDDDSDIFENEYQIKYNRIFSGDPNIEILNQEELESAELVRYINGQAPSLRNIYGELPRLSSREGVSPVTFTELSMYSSAAIEQGFFKRDEENTYIKSNALLASVTGNIDDCLSNRLLTSIDLDDATDDEIITSMTHLLPLWRAQLSLPEKDHVAQKRIGVKTLQKLISNRVLPILDLLLWAKVSGKEITNPMISLLVFDDDPKDTQAIKESIKPFALEAMEDKYTRLLRLYLNKDKELGSTKISELMRRDL</sequence>
<dbReference type="InterPro" id="IPR045664">
    <property type="entry name" value="DUF6387"/>
</dbReference>
<gene>
    <name evidence="1" type="ORF">ERS008529_04362</name>
    <name evidence="2" type="ORF">ERS137968_03409</name>
</gene>
<evidence type="ECO:0000313" key="2">
    <source>
        <dbReference type="EMBL" id="CRY68307.1"/>
    </source>
</evidence>